<sequence length="2485" mass="276588">MSIWWVRGSSKHEDNRVRAQLRVESGQYGYSLQYKSVLTYLSTSSYVHVSQLQMNDAPISQLKSTNDIEQVILVQQRVRQTTMGKLTDLPSNTAEEEGDVSTSVNEFVESTQPLQQSYITRRKPRKKSNATPKLSKSTIKAVNAGAETARLVLNQTVADMMHLDESKIISASSPSGRSMRLSELEGGESDLEEQRIKSKKQWFDYNKSSPGLTDEGVASFLGSTSNSNVSLATSQREDIEVMNNNSMERSEMDHSLRSDMTSGSEYKNIPESSPPALAFANLPMARGAPIFARISSTGKGVKDDDNDEIIGGGKVFEVNNHFDAAAAISAALASSHLSHATGCVGELAANRGLLRRQSSSFTDADDSVIPTRKLRSSTAKQVDSDSFSCSTLGEKQSLKRLPTPEEAEKELLARRSSFTSDGEEMFNMMEEMDLGGKKTVGEKKQPTSTDGEKAKQTTNTPEGQSQSLTGKSDDSISVCSSGYENESNTSSVYGSDVSPITMSLGSNSGEDRRKKEGTGGGVLGNLSNSQQALLHSLLTASPIPNYDTGSEGEYEDTNGGGQCKEKISDKKSRGLPSKSMNPMASVSLAPSRKGNFNDSDDYISAIAIYESMSNCSRDNSSSHTPVKAFVDSRHSFFHINQHNVSMFESFDRNWEQSVQGKPNAERELELGRKCLASFATVFGACKDASDVGAHQFVGCKDTAKDRNNRPSSNTSSLYQWWVDDDSLNSGSVSEHKTFDIPVDVIRAMWRVCVFTDEADFDSIDQIMNSIQDTLVSNLCYLTTVQYASFECLHLTLDIYSEYGWYLLHRYVGSRQIEEQVPSWHANFSGVLLSAILNDNELLGILGVDSKGCFQAEVTAEHRNKLRVCVFENLLCNSTFVKARVALLGQGLASSHSIDGSLDDASNTPLTDAVKQSRDDESNFLFSTLAHMKDILWCSSFCRRADKEETGEFEGNCLTGEVLTCECLDAISKWRRELLALFRATYEKGNVTIYDNLSSDSSLASSYSEDKNATLKSPFKLCLSHNGTGADRSFGLSNNCCIDVAKSLLTRDDVWSMKVTSADIFRFDSPIQTSHQRKGPRSRNGYTGLKTSILAKLLHIDISSLRSCVSIGRSLQYLAEFSRYILDEEVFGKHSESSPMSQLLQKELSLCLSDAIEVLSFTAIIIRHLQSSALDNLEEDDLDDVASKLGPALLLRKFALVRESSKPLLAVTAVLAASSWYAMGKVTESLMIKSKTSKIGSSKQAVISSFERALLILKSKINSMSKPMLESLLLPLTRYKIFLQSSVNHSLGVNLYEHGQFDNALRYLDEATIFRRQLLDVLRGQGTESAKHTGSSLLNTVVGAMKNSYLFSSPESMPEEHACSLLPMRLDKYDTDDIELSLSLTLEYAALTNHANQSYQVALALFQEGLILRTLHVGKHSLDVASLHFNTGVVHDDLEQYDQAINRYHDSLRIGLDHLNRNISPKEASELDDSVLLTLKCMGHVYKVTDDVDNAICCYIKGLEILTVKSTRHRESADSWSKMGLRLDLAIPPPTIIFSEMREKEVADDSWKFHFRAINKKALCHHFSELPPGKRTSSGARRLKKEMVKLHSTIIALIQQKKHISEEDESNGTVSHRHAKPTLSSVLLASLSARAHTVGDTFDTALMSSSFQLVALRTKWDLDPTSSSDSDSDVSSVYKSLTRRQPVSEDGPPEEGAIYYALGVAHSQLDDHERATRCFLTALRYLRRRLRLVDSLEVARVLFDTATSYYYLCDFEQAESLWKDCLRILRIHETTNGRVDDDVDNSDCKIKLRQGVVLYCLVLNQCAVSKDYDAKTFTQLSQAQTLLANCEETTLASYMEKRVDWNEMCQSALTLFEQVKNECWFDTSTGIEEVNEVKNLPISAHLCLLEGQAYELKGSFSPALSAYTAAVDLYCIACGQENVHAASVLHRIGMLWLHSKGNGHKALGCFNGSLEMRKSLLGGNDRRLAETLYCSATVLTLLYRYEAAMERFHEALRVQMSTVGQNSSEVATTLTGMALCHYSHRAYDLALTCMTGALKIRKHRVSHLQKIIEQRREDTDKGVGFAQLDEVYEEEVALGAILYNIGNVNMQLGDYSQAMENFIQARDLKWRHVGGGSTDKILDRYLFGTNVDEDELLGLAHCLHNIGVLFDIKKEYNRSLPHYEESLAIKNALSGLGARDATSLLAPVVVSPSDNDALVLQSLDENIDLAEITKATLSTAMTHQKLASVYAKKKWYDLSLFHYCRALKIQRYVLGRDHFTTSFLLTNMGNVLRRTTTQHSETAVMCYNESLRISRLKYGPHHESVASALFNLGNVYDSKQNFDTAVHYYHRALSIYKQKYTQQLRQRLCFNLQTRQFHNTDDTIEDTDILSTGDQIVSGNSSIPDKRIRQQYALVNEALRNATKQDMLRRGVGSGMCSDPKDWWLRFEVLLFQLIEMLGTFVVDPIQTAARDTIESSRRRIESTASHAIITAADALDYQFLLMLQE</sequence>
<name>B8CAC4_THAPS</name>
<feature type="repeat" description="TPR" evidence="3">
    <location>
        <begin position="1424"/>
        <end position="1457"/>
    </location>
</feature>
<accession>B8CAC4</accession>
<feature type="compositionally biased region" description="Low complexity" evidence="4">
    <location>
        <begin position="1665"/>
        <end position="1676"/>
    </location>
</feature>
<feature type="region of interest" description="Disordered" evidence="4">
    <location>
        <begin position="117"/>
        <end position="136"/>
    </location>
</feature>
<gene>
    <name evidence="5" type="ORF">THAPSDRAFT_24489</name>
</gene>
<feature type="compositionally biased region" description="Polar residues" evidence="4">
    <location>
        <begin position="456"/>
        <end position="508"/>
    </location>
</feature>
<dbReference type="PANTHER" id="PTHR45641:SF19">
    <property type="entry name" value="NEPHROCYSTIN-3"/>
    <property type="match status" value="1"/>
</dbReference>
<dbReference type="SMART" id="SM00028">
    <property type="entry name" value="TPR"/>
    <property type="match status" value="12"/>
</dbReference>
<evidence type="ECO:0000256" key="3">
    <source>
        <dbReference type="PROSITE-ProRule" id="PRU00339"/>
    </source>
</evidence>
<feature type="region of interest" description="Disordered" evidence="4">
    <location>
        <begin position="544"/>
        <end position="582"/>
    </location>
</feature>
<feature type="compositionally biased region" description="Basic and acidic residues" evidence="4">
    <location>
        <begin position="563"/>
        <end position="572"/>
    </location>
</feature>
<dbReference type="SUPFAM" id="SSF48452">
    <property type="entry name" value="TPR-like"/>
    <property type="match status" value="3"/>
</dbReference>
<keyword evidence="6" id="KW-1185">Reference proteome</keyword>
<dbReference type="STRING" id="35128.B8CAC4"/>
<dbReference type="Gene3D" id="1.25.40.10">
    <property type="entry name" value="Tetratricopeptide repeat domain"/>
    <property type="match status" value="5"/>
</dbReference>
<keyword evidence="2 3" id="KW-0802">TPR repeat</keyword>
<evidence type="ECO:0000256" key="1">
    <source>
        <dbReference type="ARBA" id="ARBA00022737"/>
    </source>
</evidence>
<dbReference type="PANTHER" id="PTHR45641">
    <property type="entry name" value="TETRATRICOPEPTIDE REPEAT PROTEIN (AFU_ORTHOLOGUE AFUA_6G03870)"/>
    <property type="match status" value="1"/>
</dbReference>
<keyword evidence="1" id="KW-0677">Repeat</keyword>
<evidence type="ECO:0000256" key="4">
    <source>
        <dbReference type="SAM" id="MobiDB-lite"/>
    </source>
</evidence>
<dbReference type="GeneID" id="7447545"/>
<dbReference type="HOGENOM" id="CLU_228642_0_0_1"/>
<dbReference type="Proteomes" id="UP000001449">
    <property type="component" value="Chromosome 12"/>
</dbReference>
<feature type="region of interest" description="Disordered" evidence="4">
    <location>
        <begin position="248"/>
        <end position="267"/>
    </location>
</feature>
<reference evidence="5 6" key="2">
    <citation type="journal article" date="2008" name="Nature">
        <title>The Phaeodactylum genome reveals the evolutionary history of diatom genomes.</title>
        <authorList>
            <person name="Bowler C."/>
            <person name="Allen A.E."/>
            <person name="Badger J.H."/>
            <person name="Grimwood J."/>
            <person name="Jabbari K."/>
            <person name="Kuo A."/>
            <person name="Maheswari U."/>
            <person name="Martens C."/>
            <person name="Maumus F."/>
            <person name="Otillar R.P."/>
            <person name="Rayko E."/>
            <person name="Salamov A."/>
            <person name="Vandepoele K."/>
            <person name="Beszteri B."/>
            <person name="Gruber A."/>
            <person name="Heijde M."/>
            <person name="Katinka M."/>
            <person name="Mock T."/>
            <person name="Valentin K."/>
            <person name="Verret F."/>
            <person name="Berges J.A."/>
            <person name="Brownlee C."/>
            <person name="Cadoret J.P."/>
            <person name="Chiovitti A."/>
            <person name="Choi C.J."/>
            <person name="Coesel S."/>
            <person name="De Martino A."/>
            <person name="Detter J.C."/>
            <person name="Durkin C."/>
            <person name="Falciatore A."/>
            <person name="Fournet J."/>
            <person name="Haruta M."/>
            <person name="Huysman M.J."/>
            <person name="Jenkins B.D."/>
            <person name="Jiroutova K."/>
            <person name="Jorgensen R.E."/>
            <person name="Joubert Y."/>
            <person name="Kaplan A."/>
            <person name="Kroger N."/>
            <person name="Kroth P.G."/>
            <person name="La Roche J."/>
            <person name="Lindquist E."/>
            <person name="Lommer M."/>
            <person name="Martin-Jezequel V."/>
            <person name="Lopez P.J."/>
            <person name="Lucas S."/>
            <person name="Mangogna M."/>
            <person name="McGinnis K."/>
            <person name="Medlin L.K."/>
            <person name="Montsant A."/>
            <person name="Oudot-Le Secq M.P."/>
            <person name="Napoli C."/>
            <person name="Obornik M."/>
            <person name="Parker M.S."/>
            <person name="Petit J.L."/>
            <person name="Porcel B.M."/>
            <person name="Poulsen N."/>
            <person name="Robison M."/>
            <person name="Rychlewski L."/>
            <person name="Rynearson T.A."/>
            <person name="Schmutz J."/>
            <person name="Shapiro H."/>
            <person name="Siaut M."/>
            <person name="Stanley M."/>
            <person name="Sussman M.R."/>
            <person name="Taylor A.R."/>
            <person name="Vardi A."/>
            <person name="von Dassow P."/>
            <person name="Vyverman W."/>
            <person name="Willis A."/>
            <person name="Wyrwicz L.S."/>
            <person name="Rokhsar D.S."/>
            <person name="Weissenbach J."/>
            <person name="Armbrust E.V."/>
            <person name="Green B.R."/>
            <person name="Van de Peer Y."/>
            <person name="Grigoriev I.V."/>
        </authorList>
    </citation>
    <scope>NUCLEOTIDE SEQUENCE [LARGE SCALE GENOMIC DNA]</scope>
    <source>
        <strain evidence="5 6">CCMP1335</strain>
    </source>
</reference>
<organism evidence="5 6">
    <name type="scientific">Thalassiosira pseudonana</name>
    <name type="common">Marine diatom</name>
    <name type="synonym">Cyclotella nana</name>
    <dbReference type="NCBI Taxonomy" id="35128"/>
    <lineage>
        <taxon>Eukaryota</taxon>
        <taxon>Sar</taxon>
        <taxon>Stramenopiles</taxon>
        <taxon>Ochrophyta</taxon>
        <taxon>Bacillariophyta</taxon>
        <taxon>Coscinodiscophyceae</taxon>
        <taxon>Thalassiosirophycidae</taxon>
        <taxon>Thalassiosirales</taxon>
        <taxon>Thalassiosiraceae</taxon>
        <taxon>Thalassiosira</taxon>
    </lineage>
</organism>
<dbReference type="eggNOG" id="ENOG502SZKN">
    <property type="taxonomic scope" value="Eukaryota"/>
</dbReference>
<reference evidence="5 6" key="1">
    <citation type="journal article" date="2004" name="Science">
        <title>The genome of the diatom Thalassiosira pseudonana: ecology, evolution, and metabolism.</title>
        <authorList>
            <person name="Armbrust E.V."/>
            <person name="Berges J.A."/>
            <person name="Bowler C."/>
            <person name="Green B.R."/>
            <person name="Martinez D."/>
            <person name="Putnam N.H."/>
            <person name="Zhou S."/>
            <person name="Allen A.E."/>
            <person name="Apt K.E."/>
            <person name="Bechner M."/>
            <person name="Brzezinski M.A."/>
            <person name="Chaal B.K."/>
            <person name="Chiovitti A."/>
            <person name="Davis A.K."/>
            <person name="Demarest M.S."/>
            <person name="Detter J.C."/>
            <person name="Glavina T."/>
            <person name="Goodstein D."/>
            <person name="Hadi M.Z."/>
            <person name="Hellsten U."/>
            <person name="Hildebrand M."/>
            <person name="Jenkins B.D."/>
            <person name="Jurka J."/>
            <person name="Kapitonov V.V."/>
            <person name="Kroger N."/>
            <person name="Lau W.W."/>
            <person name="Lane T.W."/>
            <person name="Larimer F.W."/>
            <person name="Lippmeier J.C."/>
            <person name="Lucas S."/>
            <person name="Medina M."/>
            <person name="Montsant A."/>
            <person name="Obornik M."/>
            <person name="Parker M.S."/>
            <person name="Palenik B."/>
            <person name="Pazour G.J."/>
            <person name="Richardson P.M."/>
            <person name="Rynearson T.A."/>
            <person name="Saito M.A."/>
            <person name="Schwartz D.C."/>
            <person name="Thamatrakoln K."/>
            <person name="Valentin K."/>
            <person name="Vardi A."/>
            <person name="Wilkerson F.P."/>
            <person name="Rokhsar D.S."/>
        </authorList>
    </citation>
    <scope>NUCLEOTIDE SEQUENCE [LARGE SCALE GENOMIC DNA]</scope>
    <source>
        <strain evidence="5 6">CCMP1335</strain>
    </source>
</reference>
<dbReference type="InterPro" id="IPR019734">
    <property type="entry name" value="TPR_rpt"/>
</dbReference>
<feature type="region of interest" description="Disordered" evidence="4">
    <location>
        <begin position="169"/>
        <end position="195"/>
    </location>
</feature>
<evidence type="ECO:0000313" key="5">
    <source>
        <dbReference type="EMBL" id="EED89481.1"/>
    </source>
</evidence>
<feature type="compositionally biased region" description="Basic and acidic residues" evidence="4">
    <location>
        <begin position="248"/>
        <end position="257"/>
    </location>
</feature>
<feature type="region of interest" description="Disordered" evidence="4">
    <location>
        <begin position="1662"/>
        <end position="1692"/>
    </location>
</feature>
<dbReference type="PaxDb" id="35128-Thaps24489"/>
<dbReference type="PROSITE" id="PS50005">
    <property type="entry name" value="TPR"/>
    <property type="match status" value="3"/>
</dbReference>
<feature type="repeat" description="TPR" evidence="3">
    <location>
        <begin position="2078"/>
        <end position="2111"/>
    </location>
</feature>
<feature type="repeat" description="TPR" evidence="3">
    <location>
        <begin position="2305"/>
        <end position="2338"/>
    </location>
</feature>
<dbReference type="KEGG" id="tps:THAPSDRAFT_24489"/>
<evidence type="ECO:0000256" key="2">
    <source>
        <dbReference type="ARBA" id="ARBA00022803"/>
    </source>
</evidence>
<dbReference type="RefSeq" id="XP_002293020.1">
    <property type="nucleotide sequence ID" value="XM_002292984.1"/>
</dbReference>
<evidence type="ECO:0000313" key="6">
    <source>
        <dbReference type="Proteomes" id="UP000001449"/>
    </source>
</evidence>
<protein>
    <submittedName>
        <fullName evidence="5">Uncharacterized protein</fullName>
    </submittedName>
</protein>
<dbReference type="Pfam" id="PF13181">
    <property type="entry name" value="TPR_8"/>
    <property type="match status" value="2"/>
</dbReference>
<dbReference type="InParanoid" id="B8CAC4"/>
<dbReference type="InterPro" id="IPR011990">
    <property type="entry name" value="TPR-like_helical_dom_sf"/>
</dbReference>
<dbReference type="Pfam" id="PF13424">
    <property type="entry name" value="TPR_12"/>
    <property type="match status" value="1"/>
</dbReference>
<proteinExistence type="predicted"/>
<feature type="region of interest" description="Disordered" evidence="4">
    <location>
        <begin position="435"/>
        <end position="526"/>
    </location>
</feature>
<dbReference type="PROSITE" id="PS50293">
    <property type="entry name" value="TPR_REGION"/>
    <property type="match status" value="1"/>
</dbReference>
<dbReference type="EMBL" id="CM000647">
    <property type="protein sequence ID" value="EED89481.1"/>
    <property type="molecule type" value="Genomic_DNA"/>
</dbReference>
<feature type="compositionally biased region" description="Basic and acidic residues" evidence="4">
    <location>
        <begin position="435"/>
        <end position="455"/>
    </location>
</feature>